<accession>A0A852XFV8</accession>
<feature type="transmembrane region" description="Helical" evidence="1">
    <location>
        <begin position="6"/>
        <end position="27"/>
    </location>
</feature>
<keyword evidence="1" id="KW-0812">Transmembrane</keyword>
<dbReference type="AlphaFoldDB" id="A0A852XFV8"/>
<keyword evidence="1" id="KW-1133">Transmembrane helix</keyword>
<name>A0A852XFV8_9MICO</name>
<gene>
    <name evidence="2" type="ORF">BJY28_001904</name>
</gene>
<comment type="caution">
    <text evidence="2">The sequence shown here is derived from an EMBL/GenBank/DDBJ whole genome shotgun (WGS) entry which is preliminary data.</text>
</comment>
<dbReference type="RefSeq" id="WP_179462800.1">
    <property type="nucleotide sequence ID" value="NZ_JACBZX010000001.1"/>
</dbReference>
<evidence type="ECO:0008006" key="4">
    <source>
        <dbReference type="Google" id="ProtNLM"/>
    </source>
</evidence>
<evidence type="ECO:0000313" key="3">
    <source>
        <dbReference type="Proteomes" id="UP000592181"/>
    </source>
</evidence>
<dbReference type="Pfam" id="PF10739">
    <property type="entry name" value="DUF2550"/>
    <property type="match status" value="1"/>
</dbReference>
<sequence>MSTLQLTEILLAAGCLLVLAWLALILVRRRRIGALGPIALCAVRLPGRPRWRLGLLRLGPEGLGWFSVTGVTTRPRLLWPRDDLEISTPQDEQVSVPGLERPVAISLHGPAGHLADLAVERQVYFTVRSWLESAPPGHGVNVA</sequence>
<evidence type="ECO:0000313" key="2">
    <source>
        <dbReference type="EMBL" id="NYG37435.1"/>
    </source>
</evidence>
<keyword evidence="1" id="KW-0472">Membrane</keyword>
<dbReference type="Proteomes" id="UP000592181">
    <property type="component" value="Unassembled WGS sequence"/>
</dbReference>
<evidence type="ECO:0000256" key="1">
    <source>
        <dbReference type="SAM" id="Phobius"/>
    </source>
</evidence>
<proteinExistence type="predicted"/>
<organism evidence="2 3">
    <name type="scientific">Janibacter alkaliphilus</name>
    <dbReference type="NCBI Taxonomy" id="1069963"/>
    <lineage>
        <taxon>Bacteria</taxon>
        <taxon>Bacillati</taxon>
        <taxon>Actinomycetota</taxon>
        <taxon>Actinomycetes</taxon>
        <taxon>Micrococcales</taxon>
        <taxon>Intrasporangiaceae</taxon>
        <taxon>Janibacter</taxon>
    </lineage>
</organism>
<dbReference type="InterPro" id="IPR019675">
    <property type="entry name" value="DUF2550"/>
</dbReference>
<protein>
    <recommendedName>
        <fullName evidence="4">DUF2550 family protein</fullName>
    </recommendedName>
</protein>
<reference evidence="2 3" key="1">
    <citation type="submission" date="2020-07" db="EMBL/GenBank/DDBJ databases">
        <title>Sequencing the genomes of 1000 actinobacteria strains.</title>
        <authorList>
            <person name="Klenk H.-P."/>
        </authorList>
    </citation>
    <scope>NUCLEOTIDE SEQUENCE [LARGE SCALE GENOMIC DNA]</scope>
    <source>
        <strain evidence="2 3">DSM 24723</strain>
    </source>
</reference>
<dbReference type="EMBL" id="JACBZX010000001">
    <property type="protein sequence ID" value="NYG37435.1"/>
    <property type="molecule type" value="Genomic_DNA"/>
</dbReference>
<keyword evidence="3" id="KW-1185">Reference proteome</keyword>